<keyword evidence="3" id="KW-1185">Reference proteome</keyword>
<reference evidence="2" key="1">
    <citation type="submission" date="2015-04" db="UniProtKB">
        <authorList>
            <consortium name="EnsemblPlants"/>
        </authorList>
    </citation>
    <scope>IDENTIFICATION</scope>
</reference>
<proteinExistence type="predicted"/>
<dbReference type="EnsemblPlants" id="OPUNC02G13370.1">
    <property type="protein sequence ID" value="OPUNC02G13370.1"/>
    <property type="gene ID" value="OPUNC02G13370"/>
</dbReference>
<dbReference type="Proteomes" id="UP000026962">
    <property type="component" value="Chromosome 2"/>
</dbReference>
<organism evidence="2">
    <name type="scientific">Oryza punctata</name>
    <name type="common">Red rice</name>
    <dbReference type="NCBI Taxonomy" id="4537"/>
    <lineage>
        <taxon>Eukaryota</taxon>
        <taxon>Viridiplantae</taxon>
        <taxon>Streptophyta</taxon>
        <taxon>Embryophyta</taxon>
        <taxon>Tracheophyta</taxon>
        <taxon>Spermatophyta</taxon>
        <taxon>Magnoliopsida</taxon>
        <taxon>Liliopsida</taxon>
        <taxon>Poales</taxon>
        <taxon>Poaceae</taxon>
        <taxon>BOP clade</taxon>
        <taxon>Oryzoideae</taxon>
        <taxon>Oryzeae</taxon>
        <taxon>Oryzinae</taxon>
        <taxon>Oryza</taxon>
    </lineage>
</organism>
<dbReference type="OMA" id="VVTHCSG"/>
<dbReference type="AlphaFoldDB" id="A0A0E0JZB0"/>
<feature type="compositionally biased region" description="Polar residues" evidence="1">
    <location>
        <begin position="33"/>
        <end position="46"/>
    </location>
</feature>
<sequence>MSTSLAEKLCTEDISKRSLQRALREAYHHTRQHSSWLQNETLNPPTAKQRRSPIVLPIVRSPGVRQIISQNVIIMERSQAAGKRSRSAESPRARSLSLVARLASSPYAIPIELDVETQPRESSQSTPHVVTHCSGKRTLTSLICK</sequence>
<accession>A0A0E0JZB0</accession>
<reference evidence="2" key="2">
    <citation type="submission" date="2018-05" db="EMBL/GenBank/DDBJ databases">
        <title>OpunRS2 (Oryza punctata Reference Sequence Version 2).</title>
        <authorList>
            <person name="Zhang J."/>
            <person name="Kudrna D."/>
            <person name="Lee S."/>
            <person name="Talag J."/>
            <person name="Welchert J."/>
            <person name="Wing R.A."/>
        </authorList>
    </citation>
    <scope>NUCLEOTIDE SEQUENCE [LARGE SCALE GENOMIC DNA]</scope>
</reference>
<dbReference type="HOGENOM" id="CLU_1790054_0_0_1"/>
<evidence type="ECO:0000256" key="1">
    <source>
        <dbReference type="SAM" id="MobiDB-lite"/>
    </source>
</evidence>
<evidence type="ECO:0000313" key="2">
    <source>
        <dbReference type="EnsemblPlants" id="OPUNC02G13370.1"/>
    </source>
</evidence>
<protein>
    <submittedName>
        <fullName evidence="2">Uncharacterized protein</fullName>
    </submittedName>
</protein>
<name>A0A0E0JZB0_ORYPU</name>
<dbReference type="STRING" id="4537.A0A0E0JZB0"/>
<dbReference type="Gramene" id="OPUNC02G13370.1">
    <property type="protein sequence ID" value="OPUNC02G13370.1"/>
    <property type="gene ID" value="OPUNC02G13370"/>
</dbReference>
<evidence type="ECO:0000313" key="3">
    <source>
        <dbReference type="Proteomes" id="UP000026962"/>
    </source>
</evidence>
<feature type="region of interest" description="Disordered" evidence="1">
    <location>
        <begin position="29"/>
        <end position="49"/>
    </location>
</feature>